<sequence>MYEIRKSNIKGEGVFATRNIKKDKHIFNVNLSLLPSHTLEEIDKNPKLKADGDHSDYVGHGKYVIDFSPASYMNHSCAPSCYVKMKTIASKDVYALRDIDRGEELIHDYTLTSVDQFAGMVFWAEKCKCGSKNCRGILTGDFFTLPNDIQLKFYRNLPPSIIRRYHHRFKKLTKNL</sequence>
<name>A0A0F9QSX3_9ZZZZ</name>
<keyword evidence="1" id="KW-0808">Transferase</keyword>
<dbReference type="PANTHER" id="PTHR12350:SF5">
    <property type="entry name" value="SET DOMAIN-CONTAINING PROTEIN"/>
    <property type="match status" value="1"/>
</dbReference>
<dbReference type="AlphaFoldDB" id="A0A0F9QSX3"/>
<dbReference type="GO" id="GO:0016740">
    <property type="term" value="F:transferase activity"/>
    <property type="evidence" value="ECO:0007669"/>
    <property type="project" value="UniProtKB-KW"/>
</dbReference>
<dbReference type="PROSITE" id="PS50280">
    <property type="entry name" value="SET"/>
    <property type="match status" value="1"/>
</dbReference>
<dbReference type="Pfam" id="PF00856">
    <property type="entry name" value="SET"/>
    <property type="match status" value="1"/>
</dbReference>
<feature type="domain" description="SET" evidence="3">
    <location>
        <begin position="1"/>
        <end position="110"/>
    </location>
</feature>
<evidence type="ECO:0000313" key="5">
    <source>
        <dbReference type="EMBL" id="KKN45549.1"/>
    </source>
</evidence>
<proteinExistence type="predicted"/>
<keyword evidence="2" id="KW-0949">S-adenosyl-L-methionine</keyword>
<dbReference type="InterPro" id="IPR046341">
    <property type="entry name" value="SET_dom_sf"/>
</dbReference>
<dbReference type="Gene3D" id="2.170.270.10">
    <property type="entry name" value="SET domain"/>
    <property type="match status" value="1"/>
</dbReference>
<feature type="domain" description="Post-SET" evidence="4">
    <location>
        <begin position="123"/>
        <end position="139"/>
    </location>
</feature>
<evidence type="ECO:0000259" key="4">
    <source>
        <dbReference type="PROSITE" id="PS50868"/>
    </source>
</evidence>
<evidence type="ECO:0000256" key="1">
    <source>
        <dbReference type="ARBA" id="ARBA00022679"/>
    </source>
</evidence>
<reference evidence="5" key="1">
    <citation type="journal article" date="2015" name="Nature">
        <title>Complex archaea that bridge the gap between prokaryotes and eukaryotes.</title>
        <authorList>
            <person name="Spang A."/>
            <person name="Saw J.H."/>
            <person name="Jorgensen S.L."/>
            <person name="Zaremba-Niedzwiedzka K."/>
            <person name="Martijn J."/>
            <person name="Lind A.E."/>
            <person name="van Eijk R."/>
            <person name="Schleper C."/>
            <person name="Guy L."/>
            <person name="Ettema T.J."/>
        </authorList>
    </citation>
    <scope>NUCLEOTIDE SEQUENCE</scope>
</reference>
<gene>
    <name evidence="5" type="ORF">LCGC14_0682020</name>
</gene>
<evidence type="ECO:0000256" key="2">
    <source>
        <dbReference type="ARBA" id="ARBA00022691"/>
    </source>
</evidence>
<organism evidence="5">
    <name type="scientific">marine sediment metagenome</name>
    <dbReference type="NCBI Taxonomy" id="412755"/>
    <lineage>
        <taxon>unclassified sequences</taxon>
        <taxon>metagenomes</taxon>
        <taxon>ecological metagenomes</taxon>
    </lineage>
</organism>
<dbReference type="InterPro" id="IPR003616">
    <property type="entry name" value="Post-SET_dom"/>
</dbReference>
<protein>
    <recommendedName>
        <fullName evidence="6">Post-SET domain-containing protein</fullName>
    </recommendedName>
</protein>
<accession>A0A0F9QSX3</accession>
<dbReference type="PANTHER" id="PTHR12350">
    <property type="entry name" value="HISTONE-LYSINE N-METHYLTRANSFERASE-RELATED"/>
    <property type="match status" value="1"/>
</dbReference>
<evidence type="ECO:0008006" key="6">
    <source>
        <dbReference type="Google" id="ProtNLM"/>
    </source>
</evidence>
<dbReference type="SUPFAM" id="SSF82199">
    <property type="entry name" value="SET domain"/>
    <property type="match status" value="1"/>
</dbReference>
<dbReference type="SMART" id="SM00317">
    <property type="entry name" value="SET"/>
    <property type="match status" value="1"/>
</dbReference>
<evidence type="ECO:0000259" key="3">
    <source>
        <dbReference type="PROSITE" id="PS50280"/>
    </source>
</evidence>
<dbReference type="PROSITE" id="PS50868">
    <property type="entry name" value="POST_SET"/>
    <property type="match status" value="1"/>
</dbReference>
<dbReference type="InterPro" id="IPR001214">
    <property type="entry name" value="SET_dom"/>
</dbReference>
<dbReference type="EMBL" id="LAZR01001382">
    <property type="protein sequence ID" value="KKN45549.1"/>
    <property type="molecule type" value="Genomic_DNA"/>
</dbReference>
<dbReference type="InterPro" id="IPR053201">
    <property type="entry name" value="Flavunoidine_N-MTase"/>
</dbReference>
<comment type="caution">
    <text evidence="5">The sequence shown here is derived from an EMBL/GenBank/DDBJ whole genome shotgun (WGS) entry which is preliminary data.</text>
</comment>